<reference evidence="1 2" key="1">
    <citation type="journal article" date="2011" name="Proc. Natl. Acad. Sci. U.S.A.">
        <title>Evolutionary erosion of yeast sex chromosomes by mating-type switching accidents.</title>
        <authorList>
            <person name="Gordon J.L."/>
            <person name="Armisen D."/>
            <person name="Proux-Wera E."/>
            <person name="Oheigeartaigh S.S."/>
            <person name="Byrne K.P."/>
            <person name="Wolfe K.H."/>
        </authorList>
    </citation>
    <scope>NUCLEOTIDE SEQUENCE [LARGE SCALE GENOMIC DNA]</scope>
    <source>
        <strain evidence="2">ATCC 10597 / BCRC 20456 / CBS 421 / NBRC 0211 / NRRL Y-12639</strain>
    </source>
</reference>
<name>G0W6H3_NAUDC</name>
<accession>G0W6H3</accession>
<dbReference type="HOGENOM" id="CLU_130042_0_0_1"/>
<proteinExistence type="predicted"/>
<dbReference type="KEGG" id="ndi:NDAI_0B03500"/>
<dbReference type="PANTHER" id="PTHR28177:SF1">
    <property type="entry name" value="ALTERED INHERITANCE OF MITOCHONDRIA PROTEIN 19, MITOCHONDRIAL"/>
    <property type="match status" value="1"/>
</dbReference>
<dbReference type="RefSeq" id="XP_003668627.1">
    <property type="nucleotide sequence ID" value="XM_003668579.1"/>
</dbReference>
<dbReference type="Pfam" id="PF10315">
    <property type="entry name" value="Aim19"/>
    <property type="match status" value="1"/>
</dbReference>
<dbReference type="EMBL" id="HE580268">
    <property type="protein sequence ID" value="CCD23384.1"/>
    <property type="molecule type" value="Genomic_DNA"/>
</dbReference>
<gene>
    <name evidence="1" type="primary">NDAI0B03500</name>
    <name evidence="1" type="ordered locus">NDAI_0B03500</name>
</gene>
<dbReference type="GeneID" id="11497951"/>
<dbReference type="Proteomes" id="UP000000689">
    <property type="component" value="Chromosome 2"/>
</dbReference>
<organism evidence="1 2">
    <name type="scientific">Naumovozyma dairenensis (strain ATCC 10597 / BCRC 20456 / CBS 421 / NBRC 0211 / NRRL Y-12639)</name>
    <name type="common">Saccharomyces dairenensis</name>
    <dbReference type="NCBI Taxonomy" id="1071378"/>
    <lineage>
        <taxon>Eukaryota</taxon>
        <taxon>Fungi</taxon>
        <taxon>Dikarya</taxon>
        <taxon>Ascomycota</taxon>
        <taxon>Saccharomycotina</taxon>
        <taxon>Saccharomycetes</taxon>
        <taxon>Saccharomycetales</taxon>
        <taxon>Saccharomycetaceae</taxon>
        <taxon>Naumovozyma</taxon>
    </lineage>
</organism>
<dbReference type="AlphaFoldDB" id="G0W6H3"/>
<dbReference type="GO" id="GO:0005739">
    <property type="term" value="C:mitochondrion"/>
    <property type="evidence" value="ECO:0007669"/>
    <property type="project" value="EnsemblFungi"/>
</dbReference>
<keyword evidence="2" id="KW-1185">Reference proteome</keyword>
<dbReference type="PANTHER" id="PTHR28177">
    <property type="entry name" value="ALTERED INHERITANCE OF MITOCHONDRIA PROTEIN 19, MITOCHONDRIAL"/>
    <property type="match status" value="1"/>
</dbReference>
<protein>
    <submittedName>
        <fullName evidence="1">Uncharacterized protein</fullName>
    </submittedName>
</protein>
<dbReference type="OrthoDB" id="5554402at2759"/>
<dbReference type="InterPro" id="IPR019419">
    <property type="entry name" value="AIM19"/>
</dbReference>
<dbReference type="eggNOG" id="ENOG502S412">
    <property type="taxonomic scope" value="Eukaryota"/>
</dbReference>
<sequence>MTDKSIEELDQVLTSETKSLWKQAYEYTNTPLPAIINAGLIFATPVLSPQFKTAISTTTSGAVPFLSKGRTSSTNKYIGLSNKNILLFGAAQALGAKMLSDGDIENGSGFVTAWSILFLIVNGKRSLNSLKVTKIWPMVLCVGSLGNSILYGKRFISGGFK</sequence>
<evidence type="ECO:0000313" key="2">
    <source>
        <dbReference type="Proteomes" id="UP000000689"/>
    </source>
</evidence>
<dbReference type="OMA" id="RYGRVWP"/>
<evidence type="ECO:0000313" key="1">
    <source>
        <dbReference type="EMBL" id="CCD23384.1"/>
    </source>
</evidence>